<evidence type="ECO:0000256" key="3">
    <source>
        <dbReference type="ARBA" id="ARBA00022723"/>
    </source>
</evidence>
<dbReference type="GO" id="GO:0004222">
    <property type="term" value="F:metalloendopeptidase activity"/>
    <property type="evidence" value="ECO:0007669"/>
    <property type="project" value="TreeGrafter"/>
</dbReference>
<dbReference type="InterPro" id="IPR011249">
    <property type="entry name" value="Metalloenz_LuxS/M16"/>
</dbReference>
<evidence type="ECO:0000313" key="9">
    <source>
        <dbReference type="EMBL" id="WPK24730.1"/>
    </source>
</evidence>
<keyword evidence="10" id="KW-1185">Reference proteome</keyword>
<dbReference type="EMBL" id="CP138895">
    <property type="protein sequence ID" value="WPK24730.1"/>
    <property type="molecule type" value="Genomic_DNA"/>
</dbReference>
<organism evidence="9 10">
    <name type="scientific">Australozyma saopauloensis</name>
    <dbReference type="NCBI Taxonomy" id="291208"/>
    <lineage>
        <taxon>Eukaryota</taxon>
        <taxon>Fungi</taxon>
        <taxon>Dikarya</taxon>
        <taxon>Ascomycota</taxon>
        <taxon>Saccharomycotina</taxon>
        <taxon>Pichiomycetes</taxon>
        <taxon>Metschnikowiaceae</taxon>
        <taxon>Australozyma</taxon>
    </lineage>
</organism>
<feature type="domain" description="Peptidase M16 N-terminal" evidence="7">
    <location>
        <begin position="35"/>
        <end position="162"/>
    </location>
</feature>
<dbReference type="PANTHER" id="PTHR43690:SF18">
    <property type="entry name" value="INSULIN-DEGRADING ENZYME-RELATED"/>
    <property type="match status" value="1"/>
</dbReference>
<dbReference type="InterPro" id="IPR011765">
    <property type="entry name" value="Pept_M16_N"/>
</dbReference>
<dbReference type="KEGG" id="asau:88173080"/>
<keyword evidence="6" id="KW-0482">Metalloprotease</keyword>
<evidence type="ECO:0000256" key="2">
    <source>
        <dbReference type="ARBA" id="ARBA00022670"/>
    </source>
</evidence>
<comment type="similarity">
    <text evidence="1">Belongs to the peptidase M16 family.</text>
</comment>
<keyword evidence="5" id="KW-0862">Zinc</keyword>
<dbReference type="GO" id="GO:0046872">
    <property type="term" value="F:metal ion binding"/>
    <property type="evidence" value="ECO:0007669"/>
    <property type="project" value="UniProtKB-KW"/>
</dbReference>
<keyword evidence="4" id="KW-0378">Hydrolase</keyword>
<gene>
    <name evidence="9" type="ORF">PUMCH_002015</name>
</gene>
<dbReference type="PANTHER" id="PTHR43690">
    <property type="entry name" value="NARDILYSIN"/>
    <property type="match status" value="1"/>
</dbReference>
<keyword evidence="3" id="KW-0479">Metal-binding</keyword>
<dbReference type="InterPro" id="IPR050626">
    <property type="entry name" value="Peptidase_M16"/>
</dbReference>
<dbReference type="Gene3D" id="3.30.830.10">
    <property type="entry name" value="Metalloenzyme, LuxS/M16 peptidase-like"/>
    <property type="match status" value="4"/>
</dbReference>
<name>A0AAX4H815_9ASCO</name>
<dbReference type="GO" id="GO:0043171">
    <property type="term" value="P:peptide catabolic process"/>
    <property type="evidence" value="ECO:0007669"/>
    <property type="project" value="TreeGrafter"/>
</dbReference>
<evidence type="ECO:0000313" key="10">
    <source>
        <dbReference type="Proteomes" id="UP001338582"/>
    </source>
</evidence>
<reference evidence="9 10" key="1">
    <citation type="submission" date="2023-10" db="EMBL/GenBank/DDBJ databases">
        <title>Draft Genome Sequence of Candida saopaulonensis from a very Premature Infant with Sepsis.</title>
        <authorList>
            <person name="Ning Y."/>
            <person name="Dai R."/>
            <person name="Xiao M."/>
            <person name="Xu Y."/>
            <person name="Yan Q."/>
            <person name="Zhang L."/>
        </authorList>
    </citation>
    <scope>NUCLEOTIDE SEQUENCE [LARGE SCALE GENOMIC DNA]</scope>
    <source>
        <strain evidence="9 10">19XY460</strain>
    </source>
</reference>
<feature type="domain" description="Coenzyme PQQ synthesis protein F-like C-terminal lobe" evidence="8">
    <location>
        <begin position="830"/>
        <end position="914"/>
    </location>
</feature>
<dbReference type="AlphaFoldDB" id="A0AAX4H815"/>
<evidence type="ECO:0000256" key="6">
    <source>
        <dbReference type="ARBA" id="ARBA00023049"/>
    </source>
</evidence>
<dbReference type="InterPro" id="IPR054734">
    <property type="entry name" value="PqqF-like_C_4"/>
</dbReference>
<evidence type="ECO:0000256" key="5">
    <source>
        <dbReference type="ARBA" id="ARBA00022833"/>
    </source>
</evidence>
<dbReference type="GO" id="GO:0005829">
    <property type="term" value="C:cytosol"/>
    <property type="evidence" value="ECO:0007669"/>
    <property type="project" value="TreeGrafter"/>
</dbReference>
<evidence type="ECO:0000256" key="4">
    <source>
        <dbReference type="ARBA" id="ARBA00022801"/>
    </source>
</evidence>
<protein>
    <submittedName>
        <fullName evidence="9">Uncharacterized protein</fullName>
    </submittedName>
</protein>
<dbReference type="GO" id="GO:0005739">
    <property type="term" value="C:mitochondrion"/>
    <property type="evidence" value="ECO:0007669"/>
    <property type="project" value="TreeGrafter"/>
</dbReference>
<sequence length="1153" mass="131451">MSLLTVPVYNPNYDIPTSYSVRDYQIACLPSGLLILLISDPSSHLFSAAMTVRGGHFNDPIKIPGLAHLCEHLVVGAKATKLYLEVARTGGKSTAYTSSDQTCFGFSISSYANGPEGDLYATAVESALSKLSNYFSLSKFHLEVTQREIRAVNEEHIENTKNVDKILWHGLKLLTSDTHPFHRFSTGNLSTLSDVSLKSLNNSAKKYYTETFQPLNMSLVLKGPQTLNHLKKMAIIHFSTITTTNRLSRRSSGNFQQKMIGLPTSRSSSESIKVIKTLQLQMDIFQDSDLNCIYIKADFEPRLRLCFPMMSGSEQVSDPVQRQLCNILGSESPGYWCHFLKNKTQLLQHVFVSIEHISLTQTVLTCDLEMTRKGMRNLPEVISLFFHFVQERVTQSPLEDLCGVLDNFGKLEEEHYIRQKPLRTPLDEVCDLSARLTISEAENPDFIKGFKPWEGGLHSCKEFVSITRAFISRNNVRIEVLDKTFLHQSSLAENLHKKPERDPFYGFDYMKFNVSLMSLSRSNVDFNIPVSREILSVSVPFAQEDHTNFGQVEHRDLKVHQQLPTIQLDDDYFELWSHNVCNIEHSVASLNVRFEGLIDNAANLVGIEIISIVIGEKLKYNLYPYELRGGNWGLYPNVNGEPAILITYRGEQNLLSPVMNHIFTELDNITSKSSELTYDDLKRARVYLRRLYHSFEDTQGFAKMEVTTHLILEGGSISIEKRIEALELFDVDNLRTLALELQNTRLSTIGLVLGSLEQFDFDEIRSGCSRKNSEGEIDKFNIPNTSVLLPEGAHYQYELEAIENDPSSVVYYYLQMGCRLDTTLFTVSKLLQFYISTASFEALRTKRSLSYSLLSGMKLYKDTFGLFICIPANNKDCKVIVEQVEDFLIELENDLETFDASSWETFVSRFLTSVETGGDENDFPSSLFANLLPLICSSDFDTSSESFGEHWNHLSQILNMTYRFGGKRCEEGIDLSIIKSLSHEAFVRIFQNKISVNSSRRSILILTKAAGFESFENRINNRALFYYNFLSHFGIVISIEDLSKCLHECEDTETFSDFNKRMKKYLHSTSDRLKFQKLRLYQKLEEVLSANPSNSCKATRHNSVRRVRFTRIEDIRKHCLMVQMIRRPSFKKSCAEAQVLSDLVEIYDAPLTS</sequence>
<dbReference type="SUPFAM" id="SSF63411">
    <property type="entry name" value="LuxS/MPP-like metallohydrolase"/>
    <property type="match status" value="4"/>
</dbReference>
<evidence type="ECO:0000259" key="7">
    <source>
        <dbReference type="Pfam" id="PF00675"/>
    </source>
</evidence>
<keyword evidence="2" id="KW-0645">Protease</keyword>
<proteinExistence type="inferred from homology"/>
<evidence type="ECO:0000259" key="8">
    <source>
        <dbReference type="Pfam" id="PF22456"/>
    </source>
</evidence>
<accession>A0AAX4H815</accession>
<dbReference type="GO" id="GO:0051603">
    <property type="term" value="P:proteolysis involved in protein catabolic process"/>
    <property type="evidence" value="ECO:0007669"/>
    <property type="project" value="TreeGrafter"/>
</dbReference>
<dbReference type="RefSeq" id="XP_062877113.1">
    <property type="nucleotide sequence ID" value="XM_063021043.1"/>
</dbReference>
<dbReference type="Pfam" id="PF00675">
    <property type="entry name" value="Peptidase_M16"/>
    <property type="match status" value="1"/>
</dbReference>
<evidence type="ECO:0000256" key="1">
    <source>
        <dbReference type="ARBA" id="ARBA00007261"/>
    </source>
</evidence>
<dbReference type="Proteomes" id="UP001338582">
    <property type="component" value="Chromosome 2"/>
</dbReference>
<dbReference type="GeneID" id="88173080"/>
<dbReference type="Pfam" id="PF22456">
    <property type="entry name" value="PqqF-like_C_4"/>
    <property type="match status" value="1"/>
</dbReference>